<dbReference type="Proteomes" id="UP000003860">
    <property type="component" value="Unassembled WGS sequence"/>
</dbReference>
<feature type="chain" id="PRO_5003271379" evidence="7">
    <location>
        <begin position="27"/>
        <end position="596"/>
    </location>
</feature>
<dbReference type="InterPro" id="IPR022398">
    <property type="entry name" value="Peptidase_S8_His-AS"/>
</dbReference>
<dbReference type="RefSeq" id="WP_004622189.1">
    <property type="nucleotide sequence ID" value="NZ_ACXX02000018.1"/>
</dbReference>
<dbReference type="eggNOG" id="COG1404">
    <property type="taxonomic scope" value="Bacteria"/>
</dbReference>
<reference evidence="9" key="1">
    <citation type="submission" date="2009-07" db="EMBL/GenBank/DDBJ databases">
        <authorList>
            <consortium name="US DOE Joint Genome Institute (JGI-PGF)"/>
            <person name="Lucas S."/>
            <person name="Copeland A."/>
            <person name="Lapidus A."/>
            <person name="Glavina del Rio T."/>
            <person name="Tice H."/>
            <person name="Bruce D."/>
            <person name="Goodwin L."/>
            <person name="Pitluck S."/>
            <person name="Larimer F."/>
            <person name="Land M.L."/>
            <person name="Mouttaki H."/>
            <person name="He Z."/>
            <person name="Zhou J."/>
            <person name="Hemme C.L."/>
        </authorList>
    </citation>
    <scope>NUCLEOTIDE SEQUENCE [LARGE SCALE GENOMIC DNA]</scope>
    <source>
        <strain evidence="9">DSM 2782</strain>
    </source>
</reference>
<dbReference type="InterPro" id="IPR034204">
    <property type="entry name" value="PfSUB1-like_cat_dom"/>
</dbReference>
<gene>
    <name evidence="9" type="ORF">Cpap_0543</name>
</gene>
<feature type="signal peptide" evidence="7">
    <location>
        <begin position="1"/>
        <end position="26"/>
    </location>
</feature>
<feature type="domain" description="Peptidase S8/S53" evidence="8">
    <location>
        <begin position="229"/>
        <end position="487"/>
    </location>
</feature>
<keyword evidence="3 5" id="KW-0378">Hydrolase</keyword>
<evidence type="ECO:0000256" key="6">
    <source>
        <dbReference type="SAM" id="MobiDB-lite"/>
    </source>
</evidence>
<dbReference type="GO" id="GO:0004252">
    <property type="term" value="F:serine-type endopeptidase activity"/>
    <property type="evidence" value="ECO:0007669"/>
    <property type="project" value="UniProtKB-UniRule"/>
</dbReference>
<feature type="region of interest" description="Disordered" evidence="6">
    <location>
        <begin position="49"/>
        <end position="88"/>
    </location>
</feature>
<comment type="caution">
    <text evidence="9">The sequence shown here is derived from an EMBL/GenBank/DDBJ whole genome shotgun (WGS) entry which is preliminary data.</text>
</comment>
<feature type="active site" description="Charge relay system" evidence="5">
    <location>
        <position position="454"/>
    </location>
</feature>
<accession>F1TI05</accession>
<keyword evidence="10" id="KW-1185">Reference proteome</keyword>
<dbReference type="InterPro" id="IPR051048">
    <property type="entry name" value="Peptidase_S8/S53_subtilisin"/>
</dbReference>
<evidence type="ECO:0000256" key="5">
    <source>
        <dbReference type="PROSITE-ProRule" id="PRU01240"/>
    </source>
</evidence>
<dbReference type="InterPro" id="IPR036852">
    <property type="entry name" value="Peptidase_S8/S53_dom_sf"/>
</dbReference>
<dbReference type="PROSITE" id="PS51892">
    <property type="entry name" value="SUBTILASE"/>
    <property type="match status" value="1"/>
</dbReference>
<dbReference type="CDD" id="cd07473">
    <property type="entry name" value="Peptidases_S8_Subtilisin_like"/>
    <property type="match status" value="1"/>
</dbReference>
<dbReference type="PROSITE" id="PS00137">
    <property type="entry name" value="SUBTILASE_HIS"/>
    <property type="match status" value="1"/>
</dbReference>
<dbReference type="PRINTS" id="PR00723">
    <property type="entry name" value="SUBTILISIN"/>
</dbReference>
<dbReference type="PROSITE" id="PS00136">
    <property type="entry name" value="SUBTILASE_ASP"/>
    <property type="match status" value="1"/>
</dbReference>
<dbReference type="EMBL" id="ACXX02000018">
    <property type="protein sequence ID" value="EGD45940.1"/>
    <property type="molecule type" value="Genomic_DNA"/>
</dbReference>
<dbReference type="PANTHER" id="PTHR43399:SF4">
    <property type="entry name" value="CELL WALL-ASSOCIATED PROTEASE"/>
    <property type="match status" value="1"/>
</dbReference>
<dbReference type="InterPro" id="IPR023827">
    <property type="entry name" value="Peptidase_S8_Asp-AS"/>
</dbReference>
<dbReference type="Gene3D" id="3.40.50.200">
    <property type="entry name" value="Peptidase S8/S53 domain"/>
    <property type="match status" value="1"/>
</dbReference>
<dbReference type="SUPFAM" id="SSF52743">
    <property type="entry name" value="Subtilisin-like"/>
    <property type="match status" value="1"/>
</dbReference>
<feature type="active site" description="Charge relay system" evidence="5">
    <location>
        <position position="298"/>
    </location>
</feature>
<keyword evidence="4 5" id="KW-0720">Serine protease</keyword>
<dbReference type="PANTHER" id="PTHR43399">
    <property type="entry name" value="SUBTILISIN-RELATED"/>
    <property type="match status" value="1"/>
</dbReference>
<comment type="similarity">
    <text evidence="1 5">Belongs to the peptidase S8 family.</text>
</comment>
<organism evidence="9 10">
    <name type="scientific">Ruminiclostridium papyrosolvens DSM 2782</name>
    <dbReference type="NCBI Taxonomy" id="588581"/>
    <lineage>
        <taxon>Bacteria</taxon>
        <taxon>Bacillati</taxon>
        <taxon>Bacillota</taxon>
        <taxon>Clostridia</taxon>
        <taxon>Eubacteriales</taxon>
        <taxon>Oscillospiraceae</taxon>
        <taxon>Ruminiclostridium</taxon>
    </lineage>
</organism>
<evidence type="ECO:0000256" key="2">
    <source>
        <dbReference type="ARBA" id="ARBA00022670"/>
    </source>
</evidence>
<keyword evidence="2 5" id="KW-0645">Protease</keyword>
<reference evidence="9" key="2">
    <citation type="submission" date="2011-01" db="EMBL/GenBank/DDBJ databases">
        <title>The Non-contiguous Finished genome of Clostridium papyrosolvens.</title>
        <authorList>
            <person name="Lucas S."/>
            <person name="Copeland A."/>
            <person name="Lapidus A."/>
            <person name="Cheng J.-F."/>
            <person name="Goodwin L."/>
            <person name="Pitluck S."/>
            <person name="Misra M."/>
            <person name="Chertkov O."/>
            <person name="Detter J.C."/>
            <person name="Han C."/>
            <person name="Tapia R."/>
            <person name="Land M."/>
            <person name="Hauser L."/>
            <person name="Kyrpides N."/>
            <person name="Ivanova N."/>
            <person name="Pagani I."/>
            <person name="Mouttaki H."/>
            <person name="He Z."/>
            <person name="Zhou J."/>
            <person name="Hemme C.L."/>
            <person name="Woyke T."/>
        </authorList>
    </citation>
    <scope>NUCLEOTIDE SEQUENCE [LARGE SCALE GENOMIC DNA]</scope>
    <source>
        <strain evidence="9">DSM 2782</strain>
    </source>
</reference>
<keyword evidence="7" id="KW-0732">Signal</keyword>
<evidence type="ECO:0000256" key="3">
    <source>
        <dbReference type="ARBA" id="ARBA00022801"/>
    </source>
</evidence>
<dbReference type="AlphaFoldDB" id="F1TI05"/>
<proteinExistence type="inferred from homology"/>
<dbReference type="InterPro" id="IPR000209">
    <property type="entry name" value="Peptidase_S8/S53_dom"/>
</dbReference>
<evidence type="ECO:0000313" key="9">
    <source>
        <dbReference type="EMBL" id="EGD45940.1"/>
    </source>
</evidence>
<evidence type="ECO:0000256" key="7">
    <source>
        <dbReference type="SAM" id="SignalP"/>
    </source>
</evidence>
<dbReference type="Pfam" id="PF00082">
    <property type="entry name" value="Peptidase_S8"/>
    <property type="match status" value="1"/>
</dbReference>
<name>F1TI05_9FIRM</name>
<evidence type="ECO:0000256" key="4">
    <source>
        <dbReference type="ARBA" id="ARBA00022825"/>
    </source>
</evidence>
<dbReference type="STRING" id="588581.Cpap_0543"/>
<protein>
    <submittedName>
        <fullName evidence="9">Peptidase S8 and S53 subtilisin kexin sedolisin</fullName>
    </submittedName>
</protein>
<dbReference type="OrthoDB" id="27389at2"/>
<evidence type="ECO:0000256" key="1">
    <source>
        <dbReference type="ARBA" id="ARBA00011073"/>
    </source>
</evidence>
<feature type="compositionally biased region" description="Basic and acidic residues" evidence="6">
    <location>
        <begin position="51"/>
        <end position="62"/>
    </location>
</feature>
<sequence>MSKAIKCFSFVIMVIFLLHTNLFTVASTGLETSQNANYNNKIVAKNKTKTAIKERNTTEKKQNQMQIEIEETSSEDTQPTKNYSESTAVNQFGDSKTESYSDFETDRLIIKYKNKDSNFNADEFFEKVDKELKLKIKKDYKHNNFEFIVLDKKCKLNDLADDIKKQDLNNDIQYIQPDYQLSLSTNDSYYSSQWGVENNLVVYDEKSSEQINSYICDSNIVEAWRKSTGNGAVIAVIDTGVEATHEDLAQNIWVNTKEIPGNGIDDDGNGKIDDINGWNFIDNSNAVYDTLNISDENHGTHIAGIIAAVKDNGKGIAGVAPSAKILPLKVFNNGKAYTSDIMLAIQYAENIGVKIVNCSWGSTDKNPSLEEVIQNSSMLFVCAAGNSSADIDNVPVYPADFDCPNIIVVASVNKNGILSGFSNYGEKNVDVAAPGDGIISTLPSNSYGEMSGTSMATAFVSGEAALMSANIPDINSVDLKEGIIRCSDHLSSLSGKVSGSSKINCVNSLNNHSTDKIIDVPDISVVQNGIVLTEQLDIGEKEFSEDDNSSYEIPVESVITYVYDDNNRLIEIWKGNAQIYKFIYDNNGNLIRKQKL</sequence>
<evidence type="ECO:0000313" key="10">
    <source>
        <dbReference type="Proteomes" id="UP000003860"/>
    </source>
</evidence>
<feature type="compositionally biased region" description="Polar residues" evidence="6">
    <location>
        <begin position="75"/>
        <end position="88"/>
    </location>
</feature>
<feature type="active site" description="Charge relay system" evidence="5">
    <location>
        <position position="238"/>
    </location>
</feature>
<dbReference type="InterPro" id="IPR015500">
    <property type="entry name" value="Peptidase_S8_subtilisin-rel"/>
</dbReference>
<dbReference type="GO" id="GO:0006508">
    <property type="term" value="P:proteolysis"/>
    <property type="evidence" value="ECO:0007669"/>
    <property type="project" value="UniProtKB-KW"/>
</dbReference>
<evidence type="ECO:0000259" key="8">
    <source>
        <dbReference type="Pfam" id="PF00082"/>
    </source>
</evidence>